<dbReference type="Pfam" id="PF01541">
    <property type="entry name" value="GIY-YIG"/>
    <property type="match status" value="1"/>
</dbReference>
<protein>
    <submittedName>
        <fullName evidence="3">GIY-YIG nuclease family protein</fullName>
    </submittedName>
    <submittedName>
        <fullName evidence="4">Putative endonuclease</fullName>
    </submittedName>
</protein>
<dbReference type="InterPro" id="IPR000305">
    <property type="entry name" value="GIY-YIG_endonuc"/>
</dbReference>
<dbReference type="Proteomes" id="UP001224812">
    <property type="component" value="Unassembled WGS sequence"/>
</dbReference>
<dbReference type="PANTHER" id="PTHR34477">
    <property type="entry name" value="UPF0213 PROTEIN YHBQ"/>
    <property type="match status" value="1"/>
</dbReference>
<reference evidence="5" key="1">
    <citation type="submission" date="2016-10" db="EMBL/GenBank/DDBJ databases">
        <authorList>
            <person name="Varghese N."/>
            <person name="Submissions S."/>
        </authorList>
    </citation>
    <scope>NUCLEOTIDE SEQUENCE [LARGE SCALE GENOMIC DNA]</scope>
    <source>
        <strain evidence="5">DSM 24204</strain>
    </source>
</reference>
<dbReference type="Gene3D" id="3.40.1440.10">
    <property type="entry name" value="GIY-YIG endonuclease"/>
    <property type="match status" value="1"/>
</dbReference>
<gene>
    <name evidence="3" type="ORF">QJT92_06615</name>
    <name evidence="4" type="ORF">SAMN05444853_11181</name>
</gene>
<evidence type="ECO:0000313" key="6">
    <source>
        <dbReference type="Proteomes" id="UP001224812"/>
    </source>
</evidence>
<dbReference type="PANTHER" id="PTHR34477:SF1">
    <property type="entry name" value="UPF0213 PROTEIN YHBQ"/>
    <property type="match status" value="1"/>
</dbReference>
<keyword evidence="6" id="KW-1185">Reference proteome</keyword>
<dbReference type="AlphaFoldDB" id="A0A1H7XAN1"/>
<evidence type="ECO:0000313" key="3">
    <source>
        <dbReference type="EMBL" id="MDP8085590.1"/>
    </source>
</evidence>
<evidence type="ECO:0000256" key="1">
    <source>
        <dbReference type="ARBA" id="ARBA00007435"/>
    </source>
</evidence>
<dbReference type="InterPro" id="IPR050190">
    <property type="entry name" value="UPF0213_domain"/>
</dbReference>
<dbReference type="EMBL" id="FOBN01000011">
    <property type="protein sequence ID" value="SEM30089.1"/>
    <property type="molecule type" value="Genomic_DNA"/>
</dbReference>
<evidence type="ECO:0000313" key="4">
    <source>
        <dbReference type="EMBL" id="SEM30089.1"/>
    </source>
</evidence>
<dbReference type="SUPFAM" id="SSF82771">
    <property type="entry name" value="GIY-YIG endonuclease"/>
    <property type="match status" value="1"/>
</dbReference>
<sequence length="97" mass="11510">MSHYMYILRCADGSFYTGSTRNLEARIWEHQNGEGANYTKKRLPIKLVYCEEYDRIDDAFFREKQVQGWNRQKKIALINGEFDQLPTLSKQKRTATK</sequence>
<proteinExistence type="inferred from homology"/>
<evidence type="ECO:0000259" key="2">
    <source>
        <dbReference type="PROSITE" id="PS50164"/>
    </source>
</evidence>
<dbReference type="PROSITE" id="PS50164">
    <property type="entry name" value="GIY_YIG"/>
    <property type="match status" value="1"/>
</dbReference>
<comment type="similarity">
    <text evidence="1">Belongs to the UPF0213 family.</text>
</comment>
<dbReference type="InterPro" id="IPR035901">
    <property type="entry name" value="GIY-YIG_endonuc_sf"/>
</dbReference>
<keyword evidence="4" id="KW-0378">Hydrolase</keyword>
<dbReference type="EMBL" id="JASAVS010000012">
    <property type="protein sequence ID" value="MDP8085590.1"/>
    <property type="molecule type" value="Genomic_DNA"/>
</dbReference>
<organism evidence="4 5">
    <name type="scientific">Phocoenobacter skyensis</name>
    <dbReference type="NCBI Taxonomy" id="97481"/>
    <lineage>
        <taxon>Bacteria</taxon>
        <taxon>Pseudomonadati</taxon>
        <taxon>Pseudomonadota</taxon>
        <taxon>Gammaproteobacteria</taxon>
        <taxon>Pasteurellales</taxon>
        <taxon>Pasteurellaceae</taxon>
        <taxon>Phocoenobacter</taxon>
    </lineage>
</organism>
<dbReference type="CDD" id="cd10456">
    <property type="entry name" value="GIY-YIG_UPF0213"/>
    <property type="match status" value="1"/>
</dbReference>
<reference evidence="4" key="2">
    <citation type="submission" date="2016-10" db="EMBL/GenBank/DDBJ databases">
        <authorList>
            <person name="de Groot N.N."/>
        </authorList>
    </citation>
    <scope>NUCLEOTIDE SEQUENCE [LARGE SCALE GENOMIC DNA]</scope>
    <source>
        <strain evidence="4">DSM 24204</strain>
    </source>
</reference>
<keyword evidence="4" id="KW-0540">Nuclease</keyword>
<feature type="domain" description="GIY-YIG" evidence="2">
    <location>
        <begin position="1"/>
        <end position="76"/>
    </location>
</feature>
<dbReference type="GeneID" id="83543826"/>
<dbReference type="RefSeq" id="WP_176673438.1">
    <property type="nucleotide sequence ID" value="NZ_CP016180.1"/>
</dbReference>
<evidence type="ECO:0000313" key="5">
    <source>
        <dbReference type="Proteomes" id="UP000198883"/>
    </source>
</evidence>
<dbReference type="Proteomes" id="UP000198883">
    <property type="component" value="Unassembled WGS sequence"/>
</dbReference>
<reference evidence="3 6" key="3">
    <citation type="journal article" date="2023" name="Front. Microbiol.">
        <title>Phylogeography and host specificity of Pasteurellaceae pathogenic to sea-farmed fish in the north-east Atlantic.</title>
        <authorList>
            <person name="Gulla S."/>
            <person name="Colquhoun D.J."/>
            <person name="Olsen A.B."/>
            <person name="Spilsberg B."/>
            <person name="Lagesen K."/>
            <person name="Aakesson C.P."/>
            <person name="Strom S."/>
            <person name="Manji F."/>
            <person name="Birkbeck T.H."/>
            <person name="Nilsen H.K."/>
        </authorList>
    </citation>
    <scope>NUCLEOTIDE SEQUENCE [LARGE SCALE GENOMIC DNA]</scope>
    <source>
        <strain evidence="3 6">VIO11850</strain>
    </source>
</reference>
<accession>A0A1H7XAN1</accession>
<keyword evidence="4" id="KW-0255">Endonuclease</keyword>
<name>A0A1H7XAN1_9PAST</name>
<dbReference type="GO" id="GO:0004519">
    <property type="term" value="F:endonuclease activity"/>
    <property type="evidence" value="ECO:0007669"/>
    <property type="project" value="UniProtKB-KW"/>
</dbReference>